<gene>
    <name evidence="2" type="ORF">PVT68_06125</name>
</gene>
<sequence>MDEIKQKIALFIDADNAPAAKFEDVLSEAAKYGVVTIRKAYGNWKSPTLMNKWGRINGVGVKF</sequence>
<dbReference type="PANTHER" id="PTHR35811">
    <property type="entry name" value="SLR1870 PROTEIN"/>
    <property type="match status" value="1"/>
</dbReference>
<protein>
    <submittedName>
        <fullName evidence="2">NYN domain-containing protein</fullName>
    </submittedName>
</protein>
<dbReference type="RefSeq" id="WP_280321789.1">
    <property type="nucleotide sequence ID" value="NZ_CP118605.1"/>
</dbReference>
<dbReference type="Pfam" id="PF01936">
    <property type="entry name" value="NYN"/>
    <property type="match status" value="1"/>
</dbReference>
<dbReference type="InterPro" id="IPR021139">
    <property type="entry name" value="NYN"/>
</dbReference>
<keyword evidence="3" id="KW-1185">Reference proteome</keyword>
<name>A0ABY8NHE5_9GAMM</name>
<evidence type="ECO:0000313" key="3">
    <source>
        <dbReference type="Proteomes" id="UP001236500"/>
    </source>
</evidence>
<dbReference type="PANTHER" id="PTHR35811:SF1">
    <property type="entry name" value="HTH OST-TYPE DOMAIN-CONTAINING PROTEIN"/>
    <property type="match status" value="1"/>
</dbReference>
<evidence type="ECO:0000313" key="2">
    <source>
        <dbReference type="EMBL" id="WGL17870.1"/>
    </source>
</evidence>
<accession>A0ABY8NHE5</accession>
<organism evidence="2 3">
    <name type="scientific">Microbulbifer bruguierae</name>
    <dbReference type="NCBI Taxonomy" id="3029061"/>
    <lineage>
        <taxon>Bacteria</taxon>
        <taxon>Pseudomonadati</taxon>
        <taxon>Pseudomonadota</taxon>
        <taxon>Gammaproteobacteria</taxon>
        <taxon>Cellvibrionales</taxon>
        <taxon>Microbulbiferaceae</taxon>
        <taxon>Microbulbifer</taxon>
    </lineage>
</organism>
<reference evidence="2 3" key="1">
    <citation type="submission" date="2023-02" db="EMBL/GenBank/DDBJ databases">
        <title>Description and genomic characterization of Microbulbifer bruguierae sp. nov., isolated from the sediment of mangrove plant Bruguiera sexangula.</title>
        <authorList>
            <person name="Long M."/>
        </authorList>
    </citation>
    <scope>NUCLEOTIDE SEQUENCE [LARGE SCALE GENOMIC DNA]</scope>
    <source>
        <strain evidence="2 3">H12</strain>
    </source>
</reference>
<dbReference type="EMBL" id="CP118605">
    <property type="protein sequence ID" value="WGL17870.1"/>
    <property type="molecule type" value="Genomic_DNA"/>
</dbReference>
<evidence type="ECO:0000259" key="1">
    <source>
        <dbReference type="Pfam" id="PF01936"/>
    </source>
</evidence>
<proteinExistence type="predicted"/>
<feature type="domain" description="NYN" evidence="1">
    <location>
        <begin position="7"/>
        <end position="53"/>
    </location>
</feature>
<dbReference type="Proteomes" id="UP001236500">
    <property type="component" value="Chromosome"/>
</dbReference>